<proteinExistence type="predicted"/>
<evidence type="ECO:0000313" key="2">
    <source>
        <dbReference type="Proteomes" id="UP001189616"/>
    </source>
</evidence>
<keyword evidence="2" id="KW-1185">Reference proteome</keyword>
<gene>
    <name evidence="1" type="ORF">LMG7141_03845</name>
</gene>
<name>A0ABN9J730_9RALS</name>
<evidence type="ECO:0000313" key="1">
    <source>
        <dbReference type="EMBL" id="CAJ0800594.1"/>
    </source>
</evidence>
<accession>A0ABN9J730</accession>
<sequence>MTDLGEVKIFGTLEGDDRSLKLDEISILAKPEVIRALGVFLINAAYEMDSNDAEHVHLQDSISNFSYENHADVIAINQDKVKLLGG</sequence>
<protein>
    <submittedName>
        <fullName evidence="1">Uncharacterized protein</fullName>
    </submittedName>
</protein>
<organism evidence="1 2">
    <name type="scientific">Ralstonia condita</name>
    <dbReference type="NCBI Taxonomy" id="3058600"/>
    <lineage>
        <taxon>Bacteria</taxon>
        <taxon>Pseudomonadati</taxon>
        <taxon>Pseudomonadota</taxon>
        <taxon>Betaproteobacteria</taxon>
        <taxon>Burkholderiales</taxon>
        <taxon>Burkholderiaceae</taxon>
        <taxon>Ralstonia</taxon>
    </lineage>
</organism>
<comment type="caution">
    <text evidence="1">The sequence shown here is derived from an EMBL/GenBank/DDBJ whole genome shotgun (WGS) entry which is preliminary data.</text>
</comment>
<dbReference type="EMBL" id="CATYWO010000008">
    <property type="protein sequence ID" value="CAJ0800594.1"/>
    <property type="molecule type" value="Genomic_DNA"/>
</dbReference>
<dbReference type="Proteomes" id="UP001189616">
    <property type="component" value="Unassembled WGS sequence"/>
</dbReference>
<reference evidence="1 2" key="1">
    <citation type="submission" date="2023-07" db="EMBL/GenBank/DDBJ databases">
        <authorList>
            <person name="Peeters C."/>
        </authorList>
    </citation>
    <scope>NUCLEOTIDE SEQUENCE [LARGE SCALE GENOMIC DNA]</scope>
    <source>
        <strain evidence="1 2">LMG 7141</strain>
    </source>
</reference>
<dbReference type="RefSeq" id="WP_316659468.1">
    <property type="nucleotide sequence ID" value="NZ_CATYWO010000008.1"/>
</dbReference>